<dbReference type="EMBL" id="AOHZ01000011">
    <property type="protein sequence ID" value="ELY61560.1"/>
    <property type="molecule type" value="Genomic_DNA"/>
</dbReference>
<dbReference type="Gene3D" id="3.40.50.150">
    <property type="entry name" value="Vaccinia Virus protein VP39"/>
    <property type="match status" value="1"/>
</dbReference>
<dbReference type="eggNOG" id="arCOG04526">
    <property type="taxonomic scope" value="Archaea"/>
</dbReference>
<dbReference type="STRING" id="1227499.C493_01811"/>
<comment type="caution">
    <text evidence="1">The sequence shown here is derived from an EMBL/GenBank/DDBJ whole genome shotgun (WGS) entry which is preliminary data.</text>
</comment>
<dbReference type="CDD" id="cd02440">
    <property type="entry name" value="AdoMet_MTases"/>
    <property type="match status" value="1"/>
</dbReference>
<dbReference type="InterPro" id="IPR029063">
    <property type="entry name" value="SAM-dependent_MTases_sf"/>
</dbReference>
<organism evidence="1 2">
    <name type="scientific">Natronolimnohabitans innermongolicus JCM 12255</name>
    <dbReference type="NCBI Taxonomy" id="1227499"/>
    <lineage>
        <taxon>Archaea</taxon>
        <taxon>Methanobacteriati</taxon>
        <taxon>Methanobacteriota</taxon>
        <taxon>Stenosarchaea group</taxon>
        <taxon>Halobacteria</taxon>
        <taxon>Halobacteriales</taxon>
        <taxon>Natrialbaceae</taxon>
        <taxon>Natronolimnohabitans</taxon>
    </lineage>
</organism>
<proteinExistence type="predicted"/>
<dbReference type="RefSeq" id="WP_007257673.1">
    <property type="nucleotide sequence ID" value="NZ_AOHZ01000011.1"/>
</dbReference>
<dbReference type="OrthoDB" id="338984at2157"/>
<keyword evidence="2" id="KW-1185">Reference proteome</keyword>
<reference evidence="1 2" key="1">
    <citation type="journal article" date="2014" name="PLoS Genet.">
        <title>Phylogenetically driven sequencing of extremely halophilic archaea reveals strategies for static and dynamic osmo-response.</title>
        <authorList>
            <person name="Becker E.A."/>
            <person name="Seitzer P.M."/>
            <person name="Tritt A."/>
            <person name="Larsen D."/>
            <person name="Krusor M."/>
            <person name="Yao A.I."/>
            <person name="Wu D."/>
            <person name="Madern D."/>
            <person name="Eisen J.A."/>
            <person name="Darling A.E."/>
            <person name="Facciotti M.T."/>
        </authorList>
    </citation>
    <scope>NUCLEOTIDE SEQUENCE [LARGE SCALE GENOMIC DNA]</scope>
    <source>
        <strain evidence="1 2">JCM 12255</strain>
    </source>
</reference>
<dbReference type="Proteomes" id="UP000011602">
    <property type="component" value="Unassembled WGS sequence"/>
</dbReference>
<protein>
    <recommendedName>
        <fullName evidence="3">Class I SAM-dependent methyltransferase</fullName>
    </recommendedName>
</protein>
<name>L9XIM8_9EURY</name>
<gene>
    <name evidence="1" type="ORF">C493_01811</name>
</gene>
<sequence>MTDAKLSFLEAKRTVDDRALNRRVLDRFAAALAARADAADDGEPVRIVEIGAGVGTMIPRLVARGVLPDRVHYRAVDRDRACIERARERVPDRVAAIDAGPSRLELAFETADAFAIDARADAVIGSAILDLVSLERAIPAVEDLLSPEGVLYAPITFDGGTAFAPSDPEDDSLERLYHRHMDDVRDGGSSRAGRELLAALPERDWTVLAAGGSDWVVRPTSDAGGEAGAGGYPASERQFLAHLLETIDDALSTFVPERVAADELDRWLERRRGELEDGTLVAVVHNVDVLARAPRRA</sequence>
<dbReference type="PATRIC" id="fig|1227499.3.peg.367"/>
<evidence type="ECO:0000313" key="2">
    <source>
        <dbReference type="Proteomes" id="UP000011602"/>
    </source>
</evidence>
<dbReference type="AlphaFoldDB" id="L9XIM8"/>
<dbReference type="SUPFAM" id="SSF53335">
    <property type="entry name" value="S-adenosyl-L-methionine-dependent methyltransferases"/>
    <property type="match status" value="1"/>
</dbReference>
<evidence type="ECO:0000313" key="1">
    <source>
        <dbReference type="EMBL" id="ELY61560.1"/>
    </source>
</evidence>
<accession>L9XIM8</accession>
<evidence type="ECO:0008006" key="3">
    <source>
        <dbReference type="Google" id="ProtNLM"/>
    </source>
</evidence>